<accession>A0ABD0YTC6</accession>
<evidence type="ECO:0000256" key="1">
    <source>
        <dbReference type="SAM" id="MobiDB-lite"/>
    </source>
</evidence>
<organism evidence="2 3">
    <name type="scientific">Ranatra chinensis</name>
    <dbReference type="NCBI Taxonomy" id="642074"/>
    <lineage>
        <taxon>Eukaryota</taxon>
        <taxon>Metazoa</taxon>
        <taxon>Ecdysozoa</taxon>
        <taxon>Arthropoda</taxon>
        <taxon>Hexapoda</taxon>
        <taxon>Insecta</taxon>
        <taxon>Pterygota</taxon>
        <taxon>Neoptera</taxon>
        <taxon>Paraneoptera</taxon>
        <taxon>Hemiptera</taxon>
        <taxon>Heteroptera</taxon>
        <taxon>Panheteroptera</taxon>
        <taxon>Nepomorpha</taxon>
        <taxon>Nepidae</taxon>
        <taxon>Ranatrinae</taxon>
        <taxon>Ranatra</taxon>
    </lineage>
</organism>
<evidence type="ECO:0000313" key="2">
    <source>
        <dbReference type="EMBL" id="KAL1124438.1"/>
    </source>
</evidence>
<comment type="caution">
    <text evidence="2">The sequence shown here is derived from an EMBL/GenBank/DDBJ whole genome shotgun (WGS) entry which is preliminary data.</text>
</comment>
<sequence length="401" mass="44718">MMSYMGESEKDTNPNKMQKDNSRGNQGPLVGALLGTISHMKEGRQEGPRAHGRNITGNNMSLCLEVHELYPEQQEGNGHLHDKVSLNLLGGCCEKECRQEGCRAHGRSITGHNVLLCMEEHELYPEMHEEQDSHLTILEGAHDWSRAEVTVPRSDKKIEELETNVHDKLRNPRASGTRRARHETSPRRWQRRDWWLRLPGCLATGSVPLPLLPPSSPHPPSLSGSLYRPSSLPPYPSTPLHSIPPLTPTSPTALLVCQVASAKSAGRYTPGSPLYETAQINKYPVIPPAQHHSLRMTQTTLRERDRCLSADSAEQRDVTLEVAKQNNKFCDNGTRREKREGRQSIRRSPGSVLKTTASRLSPPGGESGFDRMLAEVPGVARSLRKVNRQILEGMGDNFLEM</sequence>
<keyword evidence="3" id="KW-1185">Reference proteome</keyword>
<evidence type="ECO:0000313" key="3">
    <source>
        <dbReference type="Proteomes" id="UP001558652"/>
    </source>
</evidence>
<feature type="compositionally biased region" description="Basic and acidic residues" evidence="1">
    <location>
        <begin position="7"/>
        <end position="22"/>
    </location>
</feature>
<gene>
    <name evidence="2" type="ORF">AAG570_001066</name>
</gene>
<proteinExistence type="predicted"/>
<dbReference type="EMBL" id="JBFDAA010000010">
    <property type="protein sequence ID" value="KAL1124438.1"/>
    <property type="molecule type" value="Genomic_DNA"/>
</dbReference>
<dbReference type="AlphaFoldDB" id="A0ABD0YTC6"/>
<feature type="region of interest" description="Disordered" evidence="1">
    <location>
        <begin position="329"/>
        <end position="370"/>
    </location>
</feature>
<feature type="compositionally biased region" description="Basic and acidic residues" evidence="1">
    <location>
        <begin position="333"/>
        <end position="343"/>
    </location>
</feature>
<reference evidence="2 3" key="1">
    <citation type="submission" date="2024-07" db="EMBL/GenBank/DDBJ databases">
        <title>Chromosome-level genome assembly of the water stick insect Ranatra chinensis (Heteroptera: Nepidae).</title>
        <authorList>
            <person name="Liu X."/>
        </authorList>
    </citation>
    <scope>NUCLEOTIDE SEQUENCE [LARGE SCALE GENOMIC DNA]</scope>
    <source>
        <strain evidence="2">Cailab_2021Rc</strain>
        <tissue evidence="2">Muscle</tissue>
    </source>
</reference>
<dbReference type="Proteomes" id="UP001558652">
    <property type="component" value="Unassembled WGS sequence"/>
</dbReference>
<feature type="region of interest" description="Disordered" evidence="1">
    <location>
        <begin position="1"/>
        <end position="27"/>
    </location>
</feature>
<protein>
    <submittedName>
        <fullName evidence="2">Uncharacterized protein</fullName>
    </submittedName>
</protein>
<name>A0ABD0YTC6_9HEMI</name>